<dbReference type="HOGENOM" id="CLU_006937_8_1_1"/>
<dbReference type="Pfam" id="PF00743">
    <property type="entry name" value="FMO-like"/>
    <property type="match status" value="1"/>
</dbReference>
<dbReference type="OrthoDB" id="66881at2759"/>
<keyword evidence="4" id="KW-0274">FAD</keyword>
<dbReference type="PANTHER" id="PTHR43098">
    <property type="entry name" value="L-ORNITHINE N(5)-MONOOXYGENASE-RELATED"/>
    <property type="match status" value="1"/>
</dbReference>
<keyword evidence="6" id="KW-0560">Oxidoreductase</keyword>
<dbReference type="InterPro" id="IPR020946">
    <property type="entry name" value="Flavin_mOase-like"/>
</dbReference>
<accession>J5QK30</accession>
<reference evidence="8 9" key="1">
    <citation type="journal article" date="2012" name="Eukaryot. Cell">
        <title>Draft genome sequence of CBS 2479, the standard type strain of Trichosporon asahii.</title>
        <authorList>
            <person name="Yang R.Y."/>
            <person name="Li H.T."/>
            <person name="Zhu H."/>
            <person name="Zhou G.P."/>
            <person name="Wang M."/>
            <person name="Wang L."/>
        </authorList>
    </citation>
    <scope>NUCLEOTIDE SEQUENCE [LARGE SCALE GENOMIC DNA]</scope>
    <source>
        <strain evidence="9">ATCC 90039 / CBS 2479 / JCM 2466 / KCTC 7840 / NCYC 2677 / UAMH 7654</strain>
    </source>
</reference>
<sequence>MTIDTTPQVLDAVVLGAGVSGLYQLYQLREAGLKVRAFEAGGDVGGTWYWNRYPGARFDSEASIYQLFFSEDLYKGWSWSERFPGQPEVERWLQYVTDKLDLRKDISFNSRIESAVWDDDRQRWTIKTSDGQVLDAQYFISCGGMLSAPLTNVFEGMDDFKGQIEYTSLYPAEGVDVKGKRVGVIGVGATGIQVIQTIAPDCKELKVFARTPQYTLPMKNPKWGQADVDAYHSRFDEYKSRLPHTFSGFEYDWDPEKNWDSMSKEERDKHLQEVYDHGSLKMWLASTPDIFFKEDVSAYVSNFVADKMKARLQNDPHLLDVLVPSPDLYGFGTHRVPLERGYLETFLRPNVEAISVRKDRNPIKRFVENGIELQDGRVVELDTVILAIGFDAGSGCLSRVDVRGKGGRSLSEEWGRDIRTTIGLGKHGFPNLLMTAVPLAPSAALCNMTTCLAQQTEWITRLVKQMKEKGETVVEPSEEAENKWVEHHDSLVNATLFPKSDSWYMGSNVEGKQRRMLSYVGGVGTYRAKCEEEANANYPSFVRA</sequence>
<comment type="caution">
    <text evidence="8">The sequence shown here is derived from an EMBL/GenBank/DDBJ whole genome shotgun (WGS) entry which is preliminary data.</text>
</comment>
<dbReference type="Gene3D" id="3.50.50.60">
    <property type="entry name" value="FAD/NAD(P)-binding domain"/>
    <property type="match status" value="3"/>
</dbReference>
<proteinExistence type="inferred from homology"/>
<organism evidence="8 9">
    <name type="scientific">Trichosporon asahii var. asahii (strain ATCC 90039 / CBS 2479 / JCM 2466 / KCTC 7840 / NBRC 103889/ NCYC 2677 / UAMH 7654)</name>
    <name type="common">Yeast</name>
    <dbReference type="NCBI Taxonomy" id="1186058"/>
    <lineage>
        <taxon>Eukaryota</taxon>
        <taxon>Fungi</taxon>
        <taxon>Dikarya</taxon>
        <taxon>Basidiomycota</taxon>
        <taxon>Agaricomycotina</taxon>
        <taxon>Tremellomycetes</taxon>
        <taxon>Trichosporonales</taxon>
        <taxon>Trichosporonaceae</taxon>
        <taxon>Trichosporon</taxon>
    </lineage>
</organism>
<dbReference type="Proteomes" id="UP000002748">
    <property type="component" value="Unassembled WGS sequence"/>
</dbReference>
<protein>
    <submittedName>
        <fullName evidence="8">FAD dependent oxidoreductase</fullName>
    </submittedName>
</protein>
<dbReference type="VEuPathDB" id="FungiDB:A1Q1_03338"/>
<dbReference type="PANTHER" id="PTHR43098:SF3">
    <property type="entry name" value="L-ORNITHINE N(5)-MONOOXYGENASE-RELATED"/>
    <property type="match status" value="1"/>
</dbReference>
<evidence type="ECO:0000313" key="8">
    <source>
        <dbReference type="EMBL" id="EJT47763.1"/>
    </source>
</evidence>
<gene>
    <name evidence="8" type="ORF">A1Q1_03338</name>
</gene>
<dbReference type="KEGG" id="tasa:A1Q1_03338"/>
<evidence type="ECO:0000313" key="9">
    <source>
        <dbReference type="Proteomes" id="UP000002748"/>
    </source>
</evidence>
<comment type="similarity">
    <text evidence="2">Belongs to the FAD-binding monooxygenase family.</text>
</comment>
<evidence type="ECO:0000256" key="5">
    <source>
        <dbReference type="ARBA" id="ARBA00022857"/>
    </source>
</evidence>
<dbReference type="InterPro" id="IPR050775">
    <property type="entry name" value="FAD-binding_Monooxygenases"/>
</dbReference>
<dbReference type="SUPFAM" id="SSF51905">
    <property type="entry name" value="FAD/NAD(P)-binding domain"/>
    <property type="match status" value="2"/>
</dbReference>
<dbReference type="GeneID" id="25986851"/>
<dbReference type="EMBL" id="ALBS01000229">
    <property type="protein sequence ID" value="EJT47763.1"/>
    <property type="molecule type" value="Genomic_DNA"/>
</dbReference>
<keyword evidence="7" id="KW-0503">Monooxygenase</keyword>
<dbReference type="AlphaFoldDB" id="J5QK30"/>
<evidence type="ECO:0000256" key="1">
    <source>
        <dbReference type="ARBA" id="ARBA00001974"/>
    </source>
</evidence>
<dbReference type="GO" id="GO:0004499">
    <property type="term" value="F:N,N-dimethylaniline monooxygenase activity"/>
    <property type="evidence" value="ECO:0007669"/>
    <property type="project" value="InterPro"/>
</dbReference>
<evidence type="ECO:0000256" key="6">
    <source>
        <dbReference type="ARBA" id="ARBA00023002"/>
    </source>
</evidence>
<dbReference type="InterPro" id="IPR036188">
    <property type="entry name" value="FAD/NAD-bd_sf"/>
</dbReference>
<comment type="cofactor">
    <cofactor evidence="1">
        <name>FAD</name>
        <dbReference type="ChEBI" id="CHEBI:57692"/>
    </cofactor>
</comment>
<keyword evidence="3" id="KW-0285">Flavoprotein</keyword>
<name>J5QK30_TRIAS</name>
<evidence type="ECO:0000256" key="4">
    <source>
        <dbReference type="ARBA" id="ARBA00022827"/>
    </source>
</evidence>
<evidence type="ECO:0000256" key="7">
    <source>
        <dbReference type="ARBA" id="ARBA00023033"/>
    </source>
</evidence>
<evidence type="ECO:0000256" key="3">
    <source>
        <dbReference type="ARBA" id="ARBA00022630"/>
    </source>
</evidence>
<keyword evidence="5" id="KW-0521">NADP</keyword>
<dbReference type="GO" id="GO:0050660">
    <property type="term" value="F:flavin adenine dinucleotide binding"/>
    <property type="evidence" value="ECO:0007669"/>
    <property type="project" value="InterPro"/>
</dbReference>
<dbReference type="GO" id="GO:0050661">
    <property type="term" value="F:NADP binding"/>
    <property type="evidence" value="ECO:0007669"/>
    <property type="project" value="InterPro"/>
</dbReference>
<dbReference type="RefSeq" id="XP_014178645.1">
    <property type="nucleotide sequence ID" value="XM_014323170.1"/>
</dbReference>
<evidence type="ECO:0000256" key="2">
    <source>
        <dbReference type="ARBA" id="ARBA00010139"/>
    </source>
</evidence>